<feature type="region of interest" description="Disordered" evidence="2">
    <location>
        <begin position="442"/>
        <end position="462"/>
    </location>
</feature>
<feature type="compositionally biased region" description="Polar residues" evidence="2">
    <location>
        <begin position="442"/>
        <end position="459"/>
    </location>
</feature>
<name>A0AAV9XAT2_9PEZI</name>
<comment type="subcellular location">
    <subcellularLocation>
        <location evidence="1">Cell surface</location>
    </subcellularLocation>
</comment>
<evidence type="ECO:0000313" key="6">
    <source>
        <dbReference type="Proteomes" id="UP001365542"/>
    </source>
</evidence>
<dbReference type="GO" id="GO:0009986">
    <property type="term" value="C:cell surface"/>
    <property type="evidence" value="ECO:0007669"/>
    <property type="project" value="UniProtKB-SubCell"/>
</dbReference>
<dbReference type="InterPro" id="IPR037524">
    <property type="entry name" value="PA14/GLEYA"/>
</dbReference>
<feature type="domain" description="PA14" evidence="4">
    <location>
        <begin position="1689"/>
        <end position="1848"/>
    </location>
</feature>
<dbReference type="PROSITE" id="PS51820">
    <property type="entry name" value="PA14"/>
    <property type="match status" value="2"/>
</dbReference>
<feature type="signal peptide" evidence="3">
    <location>
        <begin position="1"/>
        <end position="18"/>
    </location>
</feature>
<accession>A0AAV9XAT2</accession>
<evidence type="ECO:0000256" key="3">
    <source>
        <dbReference type="SAM" id="SignalP"/>
    </source>
</evidence>
<evidence type="ECO:0000256" key="2">
    <source>
        <dbReference type="SAM" id="MobiDB-lite"/>
    </source>
</evidence>
<sequence length="2274" mass="239865">MRFLQGFLQCALVGIVLGSTCGKTPTNCKSLPKSSSLSCSKWFSSKSVNIPTCTKTVILSTPTTIKYVKKGKTTSTHWETVRSTATKTVKTRCKTVTFSRTITKWVQKTKFATSTHLSTVHTSHTLWTTKTKTVTTIKTIYGNPLVLKRGDCSTPKACLCFATKTQLKTKTPKPKTKTISIPTVTVKETKKKTKTITKTKTLATADATKYATKTVKPTSTHSSETVKVIKVTSTSFFRSTRTKTITHTITTYQAQSVVTIVTTGPVAGTATEITGDTAIVHITQPVVHITKVATGVSNSISTILPKDNNDQILSDGSGTITIINFITRSTTSITKVGTKPGTRRDTPTAVTAPVTFIRWVLQSTVTITSVGESAHTTLIYPTDSNGDAFTTGYTVTVINYVTRRTITITKAASGTENSESTIEPASPGLPVTLIVFHTRSRTTVSEPATGSPSRATITPTGDDPLSPITIINFFTRRTITITKAATRNSESTIEPAVPGDPITLILFHTRSITTTNELATGSPSQSTITPTNDDPLSPITIIHFIRQPATTIFRVGSNQYATTAFPTDSEGHTVVDIIHTITVIHYITQTVTTINSLATATTDVDTTISPDPTDISGIITVIHYITPVFTTITTTGPVATTTTLFPTNSIGSKIPNRVITVIVIRRVSGYLTTVITTGPVAGTTTGSAPIGGTTTVIITQPVTTVTTAGTVVGTTTAFPTDAAGSRITDGSGTITVIIWQPTVTVTTLGPIGGTSTEFPTDIFGSTIAGEVTVVITRPTGSIAVATKLPEHTQILFTTGPQAGTLSKFPTDAAGFTLTDGSGTLTLVITRVLLTVTIPGPIAGTTTETPTDTSNSSIAGTITVYVTSPVPFQPTITLFTTGSVGGTVTQSPVNSLGSTITEGATVTLIITQPVRTLTRLASTTGLTTVYPTDSAGSTLMDGSDIIIIIKYTTEPTVTITTLGPSAGVTTIYPTDSGGNDLLNGTITVRITRVSVQPVTIITTGPTAGRTTSYPSDDDGQPITTGGYTIYITEPVITVTTSGPAPGTITEYPKNSAGSVIIDGSGTITIVVTTTVEEQSIDTSFSTPKTTVFTLGPTGGTTTVLPTDSVGSVITGSSGIITIVITQAVTTVTSLASTTGLTTVYPTGSGGTALPEGSGTISVITYITVETTMEPPTTSISPTSASSTTSISPTSSSSTTSIITTGVPSSVITTTITKVGISAYTTTLFPVDSSTSTVTTMGTVTVIDYVLQPITTVTEVGPSSFTTTRYPTDSDGSSITDISATITVIDFLPQSTVTITRVGTSALTTIFPASTDISGTISVIEYFTQPVTTIMHLGSIASTTTIFPLLTDVTGTITVIEYFTQELTTVTKINSQTGATTIYPSDSAGHTITEGSGIIKIITYVVEPTVTFTSIDTTEYTTTILPIDTNGLPITIGGDGPGGTVTVIAHETLPPVPDTTCQNAGLQVAIYDNPVEPSDIPAADWEQALEYFGNIVPFGTNSTDIIGLQNIGTGQNNTSLYPHGFWPHYDSRDSTGLGGVYTLNYRGYIYAPKTQEYTIKINSADDTVAIWIGSKAFSKWSSSNADLSDNKPAQFSTNLTMGSYTPFRMVFANNAGVGGYDVSIIGADGAFNITSKIPSPYLVSKSCDGKAQAYPSFGKEFPAPDITCENAGMEVALFQDPFLNTADGGTQCLTGYKPEYFKTAMVYNQTVINYLGMPYAQELAPHGMTSPYGCQYGLNYRGYFYAPFSGTYNFSIVLADEGVSVWTGAKAISGWNGTNIDEQVWYSTCSRWPYPVEAPSSLAVEIPAGSYHPIRFLFANGNPLPGASWSIDIIDQDGQVYVKAFLPSPFLVWKSCDSQVAPPYPYPFGEEDVSVTTVTQIGTGTSEYTSKVTDVPGSVTFIDFLPATTITTQYTGAQPSTSTFFPASTGMTRIITVINFIPIPPVTTTITSLGTAAKTVTVYPTDSSGVTVTAGSRTITVIDYYTTPLTTITLAGTSNYVTTFFPTNTVSGTATVISYLQPTVSTGPRFSCSQSAYSIGFGKLWSVDLANAKITSLISNVDNQSGLNAIGYNVLDDYLYALESSTGVLLRLHGDGSIAKVTTLPTYAQGNGGDIDGNGQHWIASTGASWAQVDLNPSSTTYAQVVAHGTTTSLGSYNIGDWVYIPSAGSFLWSVVISTVTGQPPALAKFSMITHTWTFATHWSSFTFAGCPSIFADNNGTIWFNSNTQGLLYRTNVFTMETPVLFARGVSNTQYCTDGARCPYWQYYEMSNGTSI</sequence>
<dbReference type="InterPro" id="IPR018871">
    <property type="entry name" value="GLEYA_adhesin_domain"/>
</dbReference>
<comment type="caution">
    <text evidence="5">The sequence shown here is derived from an EMBL/GenBank/DDBJ whole genome shotgun (WGS) entry which is preliminary data.</text>
</comment>
<evidence type="ECO:0000256" key="1">
    <source>
        <dbReference type="ARBA" id="ARBA00004241"/>
    </source>
</evidence>
<dbReference type="Pfam" id="PF10528">
    <property type="entry name" value="GLEYA"/>
    <property type="match status" value="2"/>
</dbReference>
<organism evidence="5 6">
    <name type="scientific">Orbilia ellipsospora</name>
    <dbReference type="NCBI Taxonomy" id="2528407"/>
    <lineage>
        <taxon>Eukaryota</taxon>
        <taxon>Fungi</taxon>
        <taxon>Dikarya</taxon>
        <taxon>Ascomycota</taxon>
        <taxon>Pezizomycotina</taxon>
        <taxon>Orbiliomycetes</taxon>
        <taxon>Orbiliales</taxon>
        <taxon>Orbiliaceae</taxon>
        <taxon>Orbilia</taxon>
    </lineage>
</organism>
<dbReference type="PANTHER" id="PTHR31492:SF14">
    <property type="entry name" value="M CELL-TYPE AGGLUTINATION PROTEIN MAM3-RELATED"/>
    <property type="match status" value="1"/>
</dbReference>
<feature type="domain" description="PA14" evidence="4">
    <location>
        <begin position="1487"/>
        <end position="1636"/>
    </location>
</feature>
<dbReference type="Proteomes" id="UP001365542">
    <property type="component" value="Unassembled WGS sequence"/>
</dbReference>
<evidence type="ECO:0000313" key="5">
    <source>
        <dbReference type="EMBL" id="KAK6538132.1"/>
    </source>
</evidence>
<keyword evidence="3" id="KW-0732">Signal</keyword>
<evidence type="ECO:0000259" key="4">
    <source>
        <dbReference type="PROSITE" id="PS51820"/>
    </source>
</evidence>
<proteinExistence type="predicted"/>
<reference evidence="5 6" key="1">
    <citation type="submission" date="2019-10" db="EMBL/GenBank/DDBJ databases">
        <authorList>
            <person name="Palmer J.M."/>
        </authorList>
    </citation>
    <scope>NUCLEOTIDE SEQUENCE [LARGE SCALE GENOMIC DNA]</scope>
    <source>
        <strain evidence="5 6">TWF694</strain>
    </source>
</reference>
<keyword evidence="6" id="KW-1185">Reference proteome</keyword>
<dbReference type="PANTHER" id="PTHR31492">
    <property type="entry name" value="M CELL-TYPE AGGLUTINATION PROTEIN MAM3-RELATED"/>
    <property type="match status" value="1"/>
</dbReference>
<dbReference type="EMBL" id="JAVHJO010000008">
    <property type="protein sequence ID" value="KAK6538132.1"/>
    <property type="molecule type" value="Genomic_DNA"/>
</dbReference>
<dbReference type="Gene3D" id="2.60.120.1560">
    <property type="match status" value="2"/>
</dbReference>
<feature type="compositionally biased region" description="Low complexity" evidence="2">
    <location>
        <begin position="1173"/>
        <end position="1197"/>
    </location>
</feature>
<feature type="region of interest" description="Disordered" evidence="2">
    <location>
        <begin position="1172"/>
        <end position="1197"/>
    </location>
</feature>
<protein>
    <recommendedName>
        <fullName evidence="4">PA14 domain-containing protein</fullName>
    </recommendedName>
</protein>
<gene>
    <name evidence="5" type="ORF">TWF694_011014</name>
</gene>
<feature type="chain" id="PRO_5043956624" description="PA14 domain-containing protein" evidence="3">
    <location>
        <begin position="19"/>
        <end position="2274"/>
    </location>
</feature>
<dbReference type="InterPro" id="IPR051905">
    <property type="entry name" value="S_pombe_Mam3/Map4"/>
</dbReference>